<evidence type="ECO:0000256" key="3">
    <source>
        <dbReference type="ARBA" id="ARBA00022840"/>
    </source>
</evidence>
<dbReference type="GO" id="GO:0005524">
    <property type="term" value="F:ATP binding"/>
    <property type="evidence" value="ECO:0007669"/>
    <property type="project" value="UniProtKB-KW"/>
</dbReference>
<dbReference type="GO" id="GO:0140662">
    <property type="term" value="F:ATP-dependent protein folding chaperone"/>
    <property type="evidence" value="ECO:0007669"/>
    <property type="project" value="InterPro"/>
</dbReference>
<dbReference type="Pfam" id="PF00012">
    <property type="entry name" value="HSP70"/>
    <property type="match status" value="1"/>
</dbReference>
<comment type="similarity">
    <text evidence="1">Belongs to the heat shock protein 70 family.</text>
</comment>
<organism evidence="5 6">
    <name type="scientific">Allacma fusca</name>
    <dbReference type="NCBI Taxonomy" id="39272"/>
    <lineage>
        <taxon>Eukaryota</taxon>
        <taxon>Metazoa</taxon>
        <taxon>Ecdysozoa</taxon>
        <taxon>Arthropoda</taxon>
        <taxon>Hexapoda</taxon>
        <taxon>Collembola</taxon>
        <taxon>Symphypleona</taxon>
        <taxon>Sminthuridae</taxon>
        <taxon>Allacma</taxon>
    </lineage>
</organism>
<dbReference type="FunFam" id="3.90.640.10:FF:000003">
    <property type="entry name" value="Molecular chaperone DnaK"/>
    <property type="match status" value="1"/>
</dbReference>
<reference evidence="5" key="1">
    <citation type="submission" date="2021-06" db="EMBL/GenBank/DDBJ databases">
        <authorList>
            <person name="Hodson N. C."/>
            <person name="Mongue J. A."/>
            <person name="Jaron S. K."/>
        </authorList>
    </citation>
    <scope>NUCLEOTIDE SEQUENCE</scope>
</reference>
<evidence type="ECO:0000256" key="1">
    <source>
        <dbReference type="ARBA" id="ARBA00007381"/>
    </source>
</evidence>
<evidence type="ECO:0008006" key="7">
    <source>
        <dbReference type="Google" id="ProtNLM"/>
    </source>
</evidence>
<protein>
    <recommendedName>
        <fullName evidence="7">Heat shock protein 70</fullName>
    </recommendedName>
</protein>
<gene>
    <name evidence="5" type="ORF">AFUS01_LOCUS37007</name>
</gene>
<dbReference type="Proteomes" id="UP000708208">
    <property type="component" value="Unassembled WGS sequence"/>
</dbReference>
<evidence type="ECO:0000313" key="5">
    <source>
        <dbReference type="EMBL" id="CAG7826990.1"/>
    </source>
</evidence>
<dbReference type="PANTHER" id="PTHR19375">
    <property type="entry name" value="HEAT SHOCK PROTEIN 70KDA"/>
    <property type="match status" value="1"/>
</dbReference>
<proteinExistence type="inferred from homology"/>
<evidence type="ECO:0000313" key="6">
    <source>
        <dbReference type="Proteomes" id="UP000708208"/>
    </source>
</evidence>
<dbReference type="AlphaFoldDB" id="A0A8J2L899"/>
<dbReference type="EMBL" id="CAJVCH010541888">
    <property type="protein sequence ID" value="CAG7826990.1"/>
    <property type="molecule type" value="Genomic_DNA"/>
</dbReference>
<name>A0A8J2L899_9HEXA</name>
<feature type="compositionally biased region" description="Basic and acidic residues" evidence="4">
    <location>
        <begin position="484"/>
        <end position="497"/>
    </location>
</feature>
<keyword evidence="3" id="KW-0067">ATP-binding</keyword>
<evidence type="ECO:0000256" key="4">
    <source>
        <dbReference type="SAM" id="MobiDB-lite"/>
    </source>
</evidence>
<evidence type="ECO:0000256" key="2">
    <source>
        <dbReference type="ARBA" id="ARBA00022741"/>
    </source>
</evidence>
<keyword evidence="6" id="KW-1185">Reference proteome</keyword>
<sequence>MNRQEESFDPDQEYTIVIGRGCSKLFKNNAKYEDRCTKVKHQELFLSKERILKLKPNNILKIQNAVFDILLLYGKELGSTNISERIIKNSDLIKVVHNEVQICIGLENEKNFTPFEVISKISSELRKKAAIPKHAAIKATVVYPFNYDEKVLQELKKAFDKKLNINVEGFINRDIAIAYNYFQQNRLEKKFRTILSVHCNSRALVFSLFQMRQDNDQLEIIRKGHCVIHSFYDGFRNTLLRHCLDKFHQEYKEDLNINDPEKSPLLRSWRVKKLESLQKICSDVTSNFLIHRKKVCKIDLLDSEIDHDFITSTLICRIKNPVKDFEITQEQFEEYNAHNFQIISKEFYRMTSNVKVDDVVLVGCRQFLLKDFPSAQISSLTEHWRKIEDGTKRCSSFFASLEIMKSRSQHCLKIISEPGTPRYVSMVDEASSVSQVDEKEMDTSEEIFAEEMNSGNDVEQLLENEGAALQEDISDNNEISSGSHTDKDTEIKEDRDKFDEKKVTSVMNYEHPFENIDDGRPATCAPILSNANECSGLLTPGHRQESVIGIDFGTTSCCMAIARDTYEELIPNNLNKNITLSCVTYDMEKASCQLLGEEAKIRGHENPEGTFHSIKKFLGGELEEKYLQQFQTFTSFKFGYQSQKSSQQETYTPTPDTILLELLKYLKGCAATYLGMESTDPIKAVVALPSFFTSYDRNRVEENCTKAGFNVMKFIQEPIAVALAFINSRKNTALRNYLVFDLGGGKLDTAVVTAQNKEITQYSTLGTPALGGDDIDHKMVQYCIDQFNQDNTLDNTSLDNENDAQSVARRILRLKKHCEEQKRFLTSTKNGTVNLEGYYRNQDLRVPLRRDKFEDLIDDTLKQCLDIVNAVVRESRVDKGNIQEIIIVGNCSRIPAIIEKLKAAFPRATVIKQFDNELVAKGAARSTNYLESLEPASLFNFKE</sequence>
<feature type="region of interest" description="Disordered" evidence="4">
    <location>
        <begin position="471"/>
        <end position="497"/>
    </location>
</feature>
<dbReference type="InterPro" id="IPR013126">
    <property type="entry name" value="Hsp_70_fam"/>
</dbReference>
<comment type="caution">
    <text evidence="5">The sequence shown here is derived from an EMBL/GenBank/DDBJ whole genome shotgun (WGS) entry which is preliminary data.</text>
</comment>
<accession>A0A8J2L899</accession>
<keyword evidence="2" id="KW-0547">Nucleotide-binding</keyword>